<dbReference type="AlphaFoldDB" id="A0A8T0I069"/>
<evidence type="ECO:0000313" key="2">
    <source>
        <dbReference type="Proteomes" id="UP000822688"/>
    </source>
</evidence>
<protein>
    <submittedName>
        <fullName evidence="1">Uncharacterized protein</fullName>
    </submittedName>
</protein>
<reference evidence="1" key="1">
    <citation type="submission" date="2020-06" db="EMBL/GenBank/DDBJ databases">
        <title>WGS assembly of Ceratodon purpureus strain R40.</title>
        <authorList>
            <person name="Carey S.B."/>
            <person name="Jenkins J."/>
            <person name="Shu S."/>
            <person name="Lovell J.T."/>
            <person name="Sreedasyam A."/>
            <person name="Maumus F."/>
            <person name="Tiley G.P."/>
            <person name="Fernandez-Pozo N."/>
            <person name="Barry K."/>
            <person name="Chen C."/>
            <person name="Wang M."/>
            <person name="Lipzen A."/>
            <person name="Daum C."/>
            <person name="Saski C.A."/>
            <person name="Payton A.C."/>
            <person name="Mcbreen J.C."/>
            <person name="Conrad R.E."/>
            <person name="Kollar L.M."/>
            <person name="Olsson S."/>
            <person name="Huttunen S."/>
            <person name="Landis J.B."/>
            <person name="Wickett N.J."/>
            <person name="Johnson M.G."/>
            <person name="Rensing S.A."/>
            <person name="Grimwood J."/>
            <person name="Schmutz J."/>
            <person name="Mcdaniel S.F."/>
        </authorList>
    </citation>
    <scope>NUCLEOTIDE SEQUENCE</scope>
    <source>
        <strain evidence="1">R40</strain>
    </source>
</reference>
<dbReference type="Proteomes" id="UP000822688">
    <property type="component" value="Chromosome 5"/>
</dbReference>
<accession>A0A8T0I069</accession>
<keyword evidence="2" id="KW-1185">Reference proteome</keyword>
<comment type="caution">
    <text evidence="1">The sequence shown here is derived from an EMBL/GenBank/DDBJ whole genome shotgun (WGS) entry which is preliminary data.</text>
</comment>
<dbReference type="EMBL" id="CM026425">
    <property type="protein sequence ID" value="KAG0576311.1"/>
    <property type="molecule type" value="Genomic_DNA"/>
</dbReference>
<name>A0A8T0I069_CERPU</name>
<sequence>MSIAIRGLQTRISRMDNYKVAYVQHPYSGNHLHRLIDYISYHLVPNSVYIDTEPSTPVFEIDTVAYSKPQQDDIEISRTSPASSLSRYILSLQLENLQENNKTV</sequence>
<proteinExistence type="predicted"/>
<gene>
    <name evidence="1" type="ORF">KC19_5G070900</name>
</gene>
<evidence type="ECO:0000313" key="1">
    <source>
        <dbReference type="EMBL" id="KAG0576311.1"/>
    </source>
</evidence>
<organism evidence="1 2">
    <name type="scientific">Ceratodon purpureus</name>
    <name type="common">Fire moss</name>
    <name type="synonym">Dicranum purpureum</name>
    <dbReference type="NCBI Taxonomy" id="3225"/>
    <lineage>
        <taxon>Eukaryota</taxon>
        <taxon>Viridiplantae</taxon>
        <taxon>Streptophyta</taxon>
        <taxon>Embryophyta</taxon>
        <taxon>Bryophyta</taxon>
        <taxon>Bryophytina</taxon>
        <taxon>Bryopsida</taxon>
        <taxon>Dicranidae</taxon>
        <taxon>Pseudoditrichales</taxon>
        <taxon>Ditrichaceae</taxon>
        <taxon>Ceratodon</taxon>
    </lineage>
</organism>